<evidence type="ECO:0000259" key="2">
    <source>
        <dbReference type="Pfam" id="PF10536"/>
    </source>
</evidence>
<gene>
    <name evidence="3" type="ORF">J1N35_016201</name>
</gene>
<evidence type="ECO:0000313" key="4">
    <source>
        <dbReference type="Proteomes" id="UP000828251"/>
    </source>
</evidence>
<keyword evidence="4" id="KW-1185">Reference proteome</keyword>
<protein>
    <recommendedName>
        <fullName evidence="2">Aminotransferase-like plant mobile domain-containing protein</fullName>
    </recommendedName>
</protein>
<dbReference type="InterPro" id="IPR019557">
    <property type="entry name" value="AminoTfrase-like_pln_mobile"/>
</dbReference>
<feature type="region of interest" description="Disordered" evidence="1">
    <location>
        <begin position="49"/>
        <end position="72"/>
    </location>
</feature>
<dbReference type="OrthoDB" id="1434945at2759"/>
<dbReference type="AlphaFoldDB" id="A0A9D3VXQ0"/>
<evidence type="ECO:0000313" key="3">
    <source>
        <dbReference type="EMBL" id="KAH1099280.1"/>
    </source>
</evidence>
<accession>A0A9D3VXQ0</accession>
<dbReference type="Proteomes" id="UP000828251">
    <property type="component" value="Unassembled WGS sequence"/>
</dbReference>
<name>A0A9D3VXQ0_9ROSI</name>
<dbReference type="Pfam" id="PF10536">
    <property type="entry name" value="PMD"/>
    <property type="match status" value="1"/>
</dbReference>
<feature type="domain" description="Aminotransferase-like plant mobile" evidence="2">
    <location>
        <begin position="78"/>
        <end position="169"/>
    </location>
</feature>
<dbReference type="EMBL" id="JAIQCV010000005">
    <property type="protein sequence ID" value="KAH1099280.1"/>
    <property type="molecule type" value="Genomic_DNA"/>
</dbReference>
<comment type="caution">
    <text evidence="3">The sequence shown here is derived from an EMBL/GenBank/DDBJ whole genome shotgun (WGS) entry which is preliminary data.</text>
</comment>
<reference evidence="3 4" key="1">
    <citation type="journal article" date="2021" name="Plant Biotechnol. J.">
        <title>Multi-omics assisted identification of the key and species-specific regulatory components of drought-tolerant mechanisms in Gossypium stocksii.</title>
        <authorList>
            <person name="Yu D."/>
            <person name="Ke L."/>
            <person name="Zhang D."/>
            <person name="Wu Y."/>
            <person name="Sun Y."/>
            <person name="Mei J."/>
            <person name="Sun J."/>
            <person name="Sun Y."/>
        </authorList>
    </citation>
    <scope>NUCLEOTIDE SEQUENCE [LARGE SCALE GENOMIC DNA]</scope>
    <source>
        <strain evidence="4">cv. E1</strain>
        <tissue evidence="3">Leaf</tissue>
    </source>
</reference>
<feature type="compositionally biased region" description="Basic and acidic residues" evidence="1">
    <location>
        <begin position="54"/>
        <end position="65"/>
    </location>
</feature>
<evidence type="ECO:0000256" key="1">
    <source>
        <dbReference type="SAM" id="MobiDB-lite"/>
    </source>
</evidence>
<dbReference type="GO" id="GO:0010073">
    <property type="term" value="P:meristem maintenance"/>
    <property type="evidence" value="ECO:0007669"/>
    <property type="project" value="InterPro"/>
</dbReference>
<dbReference type="PANTHER" id="PTHR46033:SF8">
    <property type="entry name" value="PROTEIN MAINTENANCE OF MERISTEMS-LIKE"/>
    <property type="match status" value="1"/>
</dbReference>
<organism evidence="3 4">
    <name type="scientific">Gossypium stocksii</name>
    <dbReference type="NCBI Taxonomy" id="47602"/>
    <lineage>
        <taxon>Eukaryota</taxon>
        <taxon>Viridiplantae</taxon>
        <taxon>Streptophyta</taxon>
        <taxon>Embryophyta</taxon>
        <taxon>Tracheophyta</taxon>
        <taxon>Spermatophyta</taxon>
        <taxon>Magnoliopsida</taxon>
        <taxon>eudicotyledons</taxon>
        <taxon>Gunneridae</taxon>
        <taxon>Pentapetalae</taxon>
        <taxon>rosids</taxon>
        <taxon>malvids</taxon>
        <taxon>Malvales</taxon>
        <taxon>Malvaceae</taxon>
        <taxon>Malvoideae</taxon>
        <taxon>Gossypium</taxon>
    </lineage>
</organism>
<dbReference type="InterPro" id="IPR044824">
    <property type="entry name" value="MAIN-like"/>
</dbReference>
<dbReference type="PANTHER" id="PTHR46033">
    <property type="entry name" value="PROTEIN MAIN-LIKE 2"/>
    <property type="match status" value="1"/>
</dbReference>
<sequence length="181" mass="20324">MPEAAPIELLAEAALKVEVPEVAPKMRRMHTGSFVFLYLGTIIRSPSSFSTPVKEGEEEKKRIREEEEGEGSTATLTRTFDLRYNLISALVEHWHPKTHTFHLPCREYTITLEDIALQLRLPTDESAVTGVSVIAEPAALCYSLLGVLPSDDESNFKGLKFIWLKANFEHLSVNAPEQELM</sequence>
<proteinExistence type="predicted"/>